<evidence type="ECO:0000259" key="2">
    <source>
        <dbReference type="Pfam" id="PF07859"/>
    </source>
</evidence>
<dbReference type="Gene3D" id="3.40.50.1820">
    <property type="entry name" value="alpha/beta hydrolase"/>
    <property type="match status" value="1"/>
</dbReference>
<evidence type="ECO:0000313" key="3">
    <source>
        <dbReference type="EMBL" id="APU46155.1"/>
    </source>
</evidence>
<dbReference type="Proteomes" id="UP000466799">
    <property type="component" value="Unassembled WGS sequence"/>
</dbReference>
<dbReference type="PATRIC" id="fig|1613.32.peg.537"/>
<accession>A0A0F4HGY2</accession>
<evidence type="ECO:0000313" key="4">
    <source>
        <dbReference type="EMBL" id="MPQ34826.1"/>
    </source>
</evidence>
<reference evidence="3 5" key="1">
    <citation type="submission" date="2016-12" db="EMBL/GenBank/DDBJ databases">
        <title>Complete Genome Sequence of Lactobacillus fermentum Strain SNUV175, a Probiotic for Treatment of Bacterial Vaginosis.</title>
        <authorList>
            <person name="Lee S."/>
            <person name="You H.J."/>
            <person name="Kwon B."/>
            <person name="Ko G."/>
        </authorList>
    </citation>
    <scope>NUCLEOTIDE SEQUENCE [LARGE SCALE GENOMIC DNA]</scope>
    <source>
        <strain evidence="3 5">SNUV175</strain>
    </source>
</reference>
<reference evidence="4 6" key="2">
    <citation type="submission" date="2019-10" db="EMBL/GenBank/DDBJ databases">
        <title>Genome Sequencing and assembly of Lactobacillus fermentum I2, a lactic acid bacteria.</title>
        <authorList>
            <person name="Lopes L.S."/>
            <person name="Persinoti G.F."/>
            <person name="Riano-Pachon D.M."/>
            <person name="Labate C.A."/>
        </authorList>
    </citation>
    <scope>NUCLEOTIDE SEQUENCE [LARGE SCALE GENOMIC DNA]</scope>
    <source>
        <strain evidence="4 6">I2</strain>
    </source>
</reference>
<feature type="domain" description="Alpha/beta hydrolase fold-3" evidence="2">
    <location>
        <begin position="112"/>
        <end position="311"/>
    </location>
</feature>
<dbReference type="Pfam" id="PF07859">
    <property type="entry name" value="Abhydrolase_3"/>
    <property type="match status" value="1"/>
</dbReference>
<dbReference type="AlphaFoldDB" id="A0A0F4HGY2"/>
<evidence type="ECO:0000313" key="5">
    <source>
        <dbReference type="Proteomes" id="UP000185427"/>
    </source>
</evidence>
<proteinExistence type="predicted"/>
<dbReference type="InterPro" id="IPR029058">
    <property type="entry name" value="AB_hydrolase_fold"/>
</dbReference>
<keyword evidence="1 4" id="KW-0378">Hydrolase</keyword>
<dbReference type="PANTHER" id="PTHR48081:SF8">
    <property type="entry name" value="ALPHA_BETA HYDROLASE FOLD-3 DOMAIN-CONTAINING PROTEIN-RELATED"/>
    <property type="match status" value="1"/>
</dbReference>
<dbReference type="InterPro" id="IPR013094">
    <property type="entry name" value="AB_hydrolase_3"/>
</dbReference>
<protein>
    <submittedName>
        <fullName evidence="3 4">Alpha/beta hydrolase</fullName>
    </submittedName>
</protein>
<dbReference type="EMBL" id="WHJL01000013">
    <property type="protein sequence ID" value="MPQ34826.1"/>
    <property type="molecule type" value="Genomic_DNA"/>
</dbReference>
<evidence type="ECO:0000256" key="1">
    <source>
        <dbReference type="ARBA" id="ARBA00022801"/>
    </source>
</evidence>
<organism evidence="4 6">
    <name type="scientific">Limosilactobacillus fermentum</name>
    <name type="common">Lactobacillus fermentum</name>
    <dbReference type="NCBI Taxonomy" id="1613"/>
    <lineage>
        <taxon>Bacteria</taxon>
        <taxon>Bacillati</taxon>
        <taxon>Bacillota</taxon>
        <taxon>Bacilli</taxon>
        <taxon>Lactobacillales</taxon>
        <taxon>Lactobacillaceae</taxon>
        <taxon>Limosilactobacillus</taxon>
    </lineage>
</organism>
<dbReference type="Proteomes" id="UP000185427">
    <property type="component" value="Chromosome"/>
</dbReference>
<dbReference type="InterPro" id="IPR050300">
    <property type="entry name" value="GDXG_lipolytic_enzyme"/>
</dbReference>
<dbReference type="GeneID" id="83716054"/>
<dbReference type="OrthoDB" id="9815425at2"/>
<evidence type="ECO:0000313" key="6">
    <source>
        <dbReference type="Proteomes" id="UP000466799"/>
    </source>
</evidence>
<dbReference type="GO" id="GO:0016787">
    <property type="term" value="F:hydrolase activity"/>
    <property type="evidence" value="ECO:0007669"/>
    <property type="project" value="UniProtKB-KW"/>
</dbReference>
<dbReference type="EMBL" id="CP019030">
    <property type="protein sequence ID" value="APU46155.1"/>
    <property type="molecule type" value="Genomic_DNA"/>
</dbReference>
<dbReference type="SMR" id="A0A0F4HGY2"/>
<dbReference type="RefSeq" id="WP_003681472.1">
    <property type="nucleotide sequence ID" value="NZ_AP024320.1"/>
</dbReference>
<gene>
    <name evidence="3" type="ORF">BUW47_06835</name>
    <name evidence="4" type="ORF">GC247_02610</name>
</gene>
<dbReference type="PANTHER" id="PTHR48081">
    <property type="entry name" value="AB HYDROLASE SUPERFAMILY PROTEIN C4A8.06C"/>
    <property type="match status" value="1"/>
</dbReference>
<sequence length="332" mass="37276">MMRNVKRRHFDRQIARGIVTSIKSSLKEVTKCGHHRSQRATLTEMAIRVSGFKKTLSTPTKLADALQRAAVESERPLQLPSDVKFTVPVKESEVAGSQCFTLNADLQEHPVIIYLTGGAFFERPLKEHWQFLNRLADRTASKVVVPIYPTLPAHTVEDAFAVLKQIYNEVYTQVPVSQVTVMGDSAGAGLAASFCEYLGERGLPQPGHLIMISPWLDIDLTNPQVADYEEKDVTLNAAGLRQLGAIWAAKLDHRNWQVSPLYGTLSPLRDVTIFVGTEELMYPDAMDFAERLRQQHVPVTTHIGRNLYHIYPVYQSPESEQAVEEIKRVVNS</sequence>
<name>A0A0F4HGY2_LIMFE</name>
<dbReference type="SUPFAM" id="SSF53474">
    <property type="entry name" value="alpha/beta-Hydrolases"/>
    <property type="match status" value="1"/>
</dbReference>